<dbReference type="GO" id="GO:0005741">
    <property type="term" value="C:mitochondrial outer membrane"/>
    <property type="evidence" value="ECO:0007669"/>
    <property type="project" value="UniProtKB-SubCell"/>
</dbReference>
<dbReference type="AlphaFoldDB" id="A0A8X9ADE0"/>
<evidence type="ECO:0000256" key="7">
    <source>
        <dbReference type="ARBA" id="ARBA00024013"/>
    </source>
</evidence>
<comment type="subcellular location">
    <subcellularLocation>
        <location evidence="1">Mitochondrion outer membrane</location>
        <topology evidence="1">Multi-pass membrane protein</topology>
    </subcellularLocation>
    <subcellularLocation>
        <location evidence="7">Plastid</location>
        <location evidence="7">Chloroplast outer membrane</location>
    </subcellularLocation>
</comment>
<keyword evidence="11" id="KW-1185">Reference proteome</keyword>
<comment type="caution">
    <text evidence="10">The sequence shown here is derived from an EMBL/GenBank/DDBJ whole genome shotgun (WGS) entry which is preliminary data.</text>
</comment>
<evidence type="ECO:0000256" key="8">
    <source>
        <dbReference type="SAM" id="MobiDB-lite"/>
    </source>
</evidence>
<keyword evidence="6" id="KW-0472">Membrane</keyword>
<reference evidence="10" key="2">
    <citation type="submission" date="2020-08" db="EMBL/GenBank/DDBJ databases">
        <title>Plant Genome Project.</title>
        <authorList>
            <person name="Zhang R.-G."/>
        </authorList>
    </citation>
    <scope>NUCLEOTIDE SEQUENCE</scope>
    <source>
        <strain evidence="10">Huo1</strain>
        <tissue evidence="10">Leaf</tissue>
    </source>
</reference>
<dbReference type="Proteomes" id="UP000298416">
    <property type="component" value="Unassembled WGS sequence"/>
</dbReference>
<feature type="region of interest" description="Disordered" evidence="8">
    <location>
        <begin position="1"/>
        <end position="37"/>
    </location>
</feature>
<evidence type="ECO:0000256" key="1">
    <source>
        <dbReference type="ARBA" id="ARBA00004374"/>
    </source>
</evidence>
<dbReference type="Pfam" id="PF01103">
    <property type="entry name" value="Omp85"/>
    <property type="match status" value="1"/>
</dbReference>
<protein>
    <recommendedName>
        <fullName evidence="9">Bacterial surface antigen (D15) domain-containing protein</fullName>
    </recommendedName>
</protein>
<proteinExistence type="inferred from homology"/>
<evidence type="ECO:0000259" key="9">
    <source>
        <dbReference type="Pfam" id="PF01103"/>
    </source>
</evidence>
<dbReference type="InterPro" id="IPR039910">
    <property type="entry name" value="D15-like"/>
</dbReference>
<reference evidence="10" key="1">
    <citation type="submission" date="2018-01" db="EMBL/GenBank/DDBJ databases">
        <authorList>
            <person name="Mao J.F."/>
        </authorList>
    </citation>
    <scope>NUCLEOTIDE SEQUENCE</scope>
    <source>
        <strain evidence="10">Huo1</strain>
        <tissue evidence="10">Leaf</tissue>
    </source>
</reference>
<sequence>MEARPESDPTTSRAENPNPDHEEIEEDEDDEPEEMMTPDARNAEVEPLFSDANTFQQLLRAAGVAKLRLHRLGIFDSVSITLDAGPPELPGTANVVIDISEGSLLSGDFGVYSKPEARSWSLEAAARLKNLLGYGDLWDGSLAYGWGQSLEISSGMALPRFNTIPTPVSRRISLLSQDWLKFSSYKERALGLSLSLLSTGNHDLSYNLSWRTLTDPSQMSSYTVRRQLGHNLLSGLKYAFKTDHIDSPMRPTRGHAFVSTTQIGGLFPDLRSLRFFRQEFDLRYAIPIGFYRAALNFGISGGPTSILGFKSRGLGLAEPRRVTRDNPNDGNSDDSRIDNVGGDLALAAFADLSFDLPLKVLRNAGIHVHVFACTGSVNKLSENSYKEFSLQKFKDSFRSSAGAGLVVPTRLFRMEVNYCYILKKQEHDICASYPN</sequence>
<keyword evidence="5" id="KW-1002">Plastid outer membrane</keyword>
<comment type="similarity">
    <text evidence="2">Belongs to the SAM50/omp85 family.</text>
</comment>
<evidence type="ECO:0000256" key="4">
    <source>
        <dbReference type="ARBA" id="ARBA00022692"/>
    </source>
</evidence>
<dbReference type="EMBL" id="PNBA02000001">
    <property type="protein sequence ID" value="KAG6436601.1"/>
    <property type="molecule type" value="Genomic_DNA"/>
</dbReference>
<keyword evidence="4" id="KW-0812">Transmembrane</keyword>
<organism evidence="10">
    <name type="scientific">Salvia splendens</name>
    <name type="common">Scarlet sage</name>
    <dbReference type="NCBI Taxonomy" id="180675"/>
    <lineage>
        <taxon>Eukaryota</taxon>
        <taxon>Viridiplantae</taxon>
        <taxon>Streptophyta</taxon>
        <taxon>Embryophyta</taxon>
        <taxon>Tracheophyta</taxon>
        <taxon>Spermatophyta</taxon>
        <taxon>Magnoliopsida</taxon>
        <taxon>eudicotyledons</taxon>
        <taxon>Gunneridae</taxon>
        <taxon>Pentapetalae</taxon>
        <taxon>asterids</taxon>
        <taxon>lamiids</taxon>
        <taxon>Lamiales</taxon>
        <taxon>Lamiaceae</taxon>
        <taxon>Nepetoideae</taxon>
        <taxon>Mentheae</taxon>
        <taxon>Salviinae</taxon>
        <taxon>Salvia</taxon>
        <taxon>Salvia subgen. Calosphace</taxon>
        <taxon>core Calosphace</taxon>
    </lineage>
</organism>
<evidence type="ECO:0000256" key="5">
    <source>
        <dbReference type="ARBA" id="ARBA00022805"/>
    </source>
</evidence>
<evidence type="ECO:0000256" key="3">
    <source>
        <dbReference type="ARBA" id="ARBA00022452"/>
    </source>
</evidence>
<dbReference type="InterPro" id="IPR000184">
    <property type="entry name" value="Bac_surfAg_D15"/>
</dbReference>
<feature type="domain" description="Bacterial surface antigen (D15)" evidence="9">
    <location>
        <begin position="130"/>
        <end position="428"/>
    </location>
</feature>
<evidence type="ECO:0000256" key="6">
    <source>
        <dbReference type="ARBA" id="ARBA00023136"/>
    </source>
</evidence>
<gene>
    <name evidence="10" type="ORF">SASPL_101502</name>
</gene>
<feature type="compositionally biased region" description="Acidic residues" evidence="8">
    <location>
        <begin position="22"/>
        <end position="36"/>
    </location>
</feature>
<evidence type="ECO:0000313" key="11">
    <source>
        <dbReference type="Proteomes" id="UP000298416"/>
    </source>
</evidence>
<keyword evidence="3" id="KW-1134">Transmembrane beta strand</keyword>
<dbReference type="Gene3D" id="2.40.160.50">
    <property type="entry name" value="membrane protein fhac: a member of the omp85/tpsb transporter family"/>
    <property type="match status" value="1"/>
</dbReference>
<evidence type="ECO:0000256" key="2">
    <source>
        <dbReference type="ARBA" id="ARBA00010913"/>
    </source>
</evidence>
<dbReference type="PANTHER" id="PTHR12815:SF18">
    <property type="entry name" value="SORTING AND ASSEMBLY MACHINERY COMPONENT 50 HOMOLOG"/>
    <property type="match status" value="1"/>
</dbReference>
<keyword evidence="5" id="KW-0934">Plastid</keyword>
<accession>A0A8X9ADE0</accession>
<dbReference type="GO" id="GO:0009707">
    <property type="term" value="C:chloroplast outer membrane"/>
    <property type="evidence" value="ECO:0007669"/>
    <property type="project" value="UniProtKB-SubCell"/>
</dbReference>
<dbReference type="PANTHER" id="PTHR12815">
    <property type="entry name" value="SORTING AND ASSEMBLY MACHINERY SAMM50 PROTEIN FAMILY MEMBER"/>
    <property type="match status" value="1"/>
</dbReference>
<name>A0A8X9ADE0_SALSN</name>
<evidence type="ECO:0000313" key="10">
    <source>
        <dbReference type="EMBL" id="KAG6436601.1"/>
    </source>
</evidence>